<dbReference type="KEGG" id="pcav:D3880_00170"/>
<dbReference type="Proteomes" id="UP000265560">
    <property type="component" value="Chromosome"/>
</dbReference>
<gene>
    <name evidence="1" type="ORF">D3880_00170</name>
</gene>
<keyword evidence="2" id="KW-1185">Reference proteome</keyword>
<dbReference type="RefSeq" id="WP_119891530.1">
    <property type="nucleotide sequence ID" value="NZ_CP032419.1"/>
</dbReference>
<organism evidence="1 2">
    <name type="scientific">Pseudomonas cavernae</name>
    <dbReference type="NCBI Taxonomy" id="2320867"/>
    <lineage>
        <taxon>Bacteria</taxon>
        <taxon>Pseudomonadati</taxon>
        <taxon>Pseudomonadota</taxon>
        <taxon>Gammaproteobacteria</taxon>
        <taxon>Pseudomonadales</taxon>
        <taxon>Pseudomonadaceae</taxon>
        <taxon>Pseudomonas</taxon>
    </lineage>
</organism>
<dbReference type="PROSITE" id="PS51257">
    <property type="entry name" value="PROKAR_LIPOPROTEIN"/>
    <property type="match status" value="1"/>
</dbReference>
<proteinExistence type="predicted"/>
<name>A0A385YVH1_9PSED</name>
<evidence type="ECO:0000313" key="2">
    <source>
        <dbReference type="Proteomes" id="UP000265560"/>
    </source>
</evidence>
<protein>
    <recommendedName>
        <fullName evidence="3">Lipoprotein</fullName>
    </recommendedName>
</protein>
<dbReference type="OrthoDB" id="6997359at2"/>
<reference evidence="2" key="1">
    <citation type="submission" date="2018-09" db="EMBL/GenBank/DDBJ databases">
        <authorList>
            <person name="Zhu H."/>
        </authorList>
    </citation>
    <scope>NUCLEOTIDE SEQUENCE [LARGE SCALE GENOMIC DNA]</scope>
    <source>
        <strain evidence="2">K2W31S-8</strain>
    </source>
</reference>
<accession>A0A385YVH1</accession>
<dbReference type="EMBL" id="CP032419">
    <property type="protein sequence ID" value="AYC30895.1"/>
    <property type="molecule type" value="Genomic_DNA"/>
</dbReference>
<sequence length="137" mass="15294">MRTSLLIISLLSLGGCALLPPHDPSQAWVDLRTNPDSTLLANQVDEKPLDDERFFQVSPGAHELQVRLQFAVEASNIGPSSPPHQRDCRLNLEYPQFAAGQRYRLVAGHIGFRPWAKLYDEQNQLLARGREGGCGEF</sequence>
<evidence type="ECO:0000313" key="1">
    <source>
        <dbReference type="EMBL" id="AYC30895.1"/>
    </source>
</evidence>
<evidence type="ECO:0008006" key="3">
    <source>
        <dbReference type="Google" id="ProtNLM"/>
    </source>
</evidence>
<dbReference type="AlphaFoldDB" id="A0A385YVH1"/>